<keyword evidence="2" id="KW-1185">Reference proteome</keyword>
<reference evidence="1" key="1">
    <citation type="submission" date="2022-10" db="EMBL/GenBank/DDBJ databases">
        <title>Puccinia triticina Genome sequencing and assembly.</title>
        <authorList>
            <person name="Li C."/>
        </authorList>
    </citation>
    <scope>NUCLEOTIDE SEQUENCE</scope>
    <source>
        <strain evidence="1">Pt15</strain>
    </source>
</reference>
<evidence type="ECO:0000313" key="2">
    <source>
        <dbReference type="Proteomes" id="UP001164743"/>
    </source>
</evidence>
<gene>
    <name evidence="1" type="ORF">PtA15_7A176</name>
</gene>
<dbReference type="Proteomes" id="UP001164743">
    <property type="component" value="Chromosome 7A"/>
</dbReference>
<evidence type="ECO:0000313" key="1">
    <source>
        <dbReference type="EMBL" id="WAQ86450.1"/>
    </source>
</evidence>
<dbReference type="EMBL" id="CP110427">
    <property type="protein sequence ID" value="WAQ86450.1"/>
    <property type="molecule type" value="Genomic_DNA"/>
</dbReference>
<organism evidence="1 2">
    <name type="scientific">Puccinia triticina</name>
    <dbReference type="NCBI Taxonomy" id="208348"/>
    <lineage>
        <taxon>Eukaryota</taxon>
        <taxon>Fungi</taxon>
        <taxon>Dikarya</taxon>
        <taxon>Basidiomycota</taxon>
        <taxon>Pucciniomycotina</taxon>
        <taxon>Pucciniomycetes</taxon>
        <taxon>Pucciniales</taxon>
        <taxon>Pucciniaceae</taxon>
        <taxon>Puccinia</taxon>
    </lineage>
</organism>
<dbReference type="RefSeq" id="XP_053022005.1">
    <property type="nucleotide sequence ID" value="XM_053170755.1"/>
</dbReference>
<protein>
    <submittedName>
        <fullName evidence="1">Uncharacterized protein</fullName>
    </submittedName>
</protein>
<sequence>MSPCGRVVNRADAFKRRSGLHWVAQQAESSDVDGAGGVGGAVTFSRPNSLPQQAIGGASYSLASTEKGTCGTYGDVWSTIGFTSGTVSPHLKLYCKGLTTIIPRPDIGETASTTPEELWPCPGPYLLWAPWGAWWAWQRPWDRPHDAPQAPSFDCVMVTLATPGRQIDDDPRPWDRPQDAPQAPSFDCVMVTLATPGRQIDDDPVRCRRCWCVEVAPHPGAPKASRPIAS</sequence>
<dbReference type="GeneID" id="77811650"/>
<name>A0ABY7CRQ0_9BASI</name>
<proteinExistence type="predicted"/>
<accession>A0ABY7CRQ0</accession>